<comment type="caution">
    <text evidence="2">The sequence shown here is derived from an EMBL/GenBank/DDBJ whole genome shotgun (WGS) entry which is preliminary data.</text>
</comment>
<dbReference type="GO" id="GO:0032259">
    <property type="term" value="P:methylation"/>
    <property type="evidence" value="ECO:0007669"/>
    <property type="project" value="UniProtKB-KW"/>
</dbReference>
<feature type="domain" description="Methyltransferase type 11" evidence="1">
    <location>
        <begin position="48"/>
        <end position="142"/>
    </location>
</feature>
<dbReference type="AlphaFoldDB" id="A0AAQ1JXP0"/>
<dbReference type="InterPro" id="IPR013216">
    <property type="entry name" value="Methyltransf_11"/>
</dbReference>
<sequence length="259" mass="30165">MIGWQRDAKGESLDKSFWEDQRSVSKLYQARCRAALRRHFFNFSDTLLDAGAGALQHAEYESLYLTFKKIFLLDLSYVAMQRINASNQRFRLVGSVDAIPLRAASIDCILSVNVINHVPSQNQELAIRDMLRVLRPGGRLVVVTYNPHRVNLSKILKKFRIRRGKNLPSTSDRNLGKLRNESLYWSAVTPEWWKKFEEDGILSFYPYRFLFITDLENLIPDNLLGRAALEILYFLQLIFRKAGVRWGAYYTVVIDRREI</sequence>
<proteinExistence type="predicted"/>
<dbReference type="CDD" id="cd02440">
    <property type="entry name" value="AdoMet_MTases"/>
    <property type="match status" value="1"/>
</dbReference>
<reference evidence="2 3" key="1">
    <citation type="submission" date="2016-10" db="EMBL/GenBank/DDBJ databases">
        <authorList>
            <person name="Varghese N."/>
            <person name="Submissions S."/>
        </authorList>
    </citation>
    <scope>NUCLEOTIDE SEQUENCE [LARGE SCALE GENOMIC DNA]</scope>
    <source>
        <strain evidence="2 3">LMG 22274</strain>
    </source>
</reference>
<dbReference type="SUPFAM" id="SSF53335">
    <property type="entry name" value="S-adenosyl-L-methionine-dependent methyltransferases"/>
    <property type="match status" value="1"/>
</dbReference>
<evidence type="ECO:0000259" key="1">
    <source>
        <dbReference type="Pfam" id="PF08241"/>
    </source>
</evidence>
<dbReference type="GO" id="GO:0008757">
    <property type="term" value="F:S-adenosylmethionine-dependent methyltransferase activity"/>
    <property type="evidence" value="ECO:0007669"/>
    <property type="project" value="InterPro"/>
</dbReference>
<dbReference type="EMBL" id="FNZM01000023">
    <property type="protein sequence ID" value="SEK13045.1"/>
    <property type="molecule type" value="Genomic_DNA"/>
</dbReference>
<dbReference type="Proteomes" id="UP000183529">
    <property type="component" value="Unassembled WGS sequence"/>
</dbReference>
<organism evidence="2 3">
    <name type="scientific">Paraburkholderia tropica</name>
    <dbReference type="NCBI Taxonomy" id="92647"/>
    <lineage>
        <taxon>Bacteria</taxon>
        <taxon>Pseudomonadati</taxon>
        <taxon>Pseudomonadota</taxon>
        <taxon>Betaproteobacteria</taxon>
        <taxon>Burkholderiales</taxon>
        <taxon>Burkholderiaceae</taxon>
        <taxon>Paraburkholderia</taxon>
    </lineage>
</organism>
<evidence type="ECO:0000313" key="3">
    <source>
        <dbReference type="Proteomes" id="UP000183529"/>
    </source>
</evidence>
<accession>A0AAQ1JXP0</accession>
<gene>
    <name evidence="2" type="ORF">SAMN05216550_12369</name>
</gene>
<name>A0AAQ1JXP0_9BURK</name>
<dbReference type="Pfam" id="PF08241">
    <property type="entry name" value="Methyltransf_11"/>
    <property type="match status" value="1"/>
</dbReference>
<protein>
    <submittedName>
        <fullName evidence="2">Methyltransferase domain-containing protein</fullName>
    </submittedName>
</protein>
<evidence type="ECO:0000313" key="2">
    <source>
        <dbReference type="EMBL" id="SEK13045.1"/>
    </source>
</evidence>
<keyword evidence="2" id="KW-0489">Methyltransferase</keyword>
<dbReference type="InterPro" id="IPR029063">
    <property type="entry name" value="SAM-dependent_MTases_sf"/>
</dbReference>
<dbReference type="Gene3D" id="3.40.50.150">
    <property type="entry name" value="Vaccinia Virus protein VP39"/>
    <property type="match status" value="1"/>
</dbReference>
<keyword evidence="2" id="KW-0808">Transferase</keyword>